<dbReference type="Proteomes" id="UP000541426">
    <property type="component" value="Unassembled WGS sequence"/>
</dbReference>
<reference evidence="2 3" key="1">
    <citation type="submission" date="2020-08" db="EMBL/GenBank/DDBJ databases">
        <title>Genomic Encyclopedia of Type Strains, Phase IV (KMG-IV): sequencing the most valuable type-strain genomes for metagenomic binning, comparative biology and taxonomic classification.</title>
        <authorList>
            <person name="Goeker M."/>
        </authorList>
    </citation>
    <scope>NUCLEOTIDE SEQUENCE [LARGE SCALE GENOMIC DNA]</scope>
    <source>
        <strain evidence="2 3">DSM 102235</strain>
    </source>
</reference>
<dbReference type="Gene3D" id="3.30.70.2970">
    <property type="entry name" value="Protein of unknown function (DUF541), domain 2"/>
    <property type="match status" value="1"/>
</dbReference>
<sequence>MQLHKAIFTAILMAGPVCVPAVQAQEAQAQAPQVARMTVSGEARVTATPDLASVSLGAEGRGKTAVEAMDATSQALDGIIARLTELGIEEKDIQTRDLSVNEETRWNQERDEQIFIGYLARNMVEVRVRDMDLLSDVLGQVLGEGANRLGGISFEMQDDAPLRAEARREAVTDAMEKARLFAEAAGVEVGRVLSIDDTAEPLVEGPRMRMAEPMMMEDGQAKAVPVAVGEVTVRAEVTMVFEIAQ</sequence>
<dbReference type="InterPro" id="IPR052022">
    <property type="entry name" value="26kDa_periplasmic_antigen"/>
</dbReference>
<evidence type="ECO:0000313" key="2">
    <source>
        <dbReference type="EMBL" id="MBB3985685.1"/>
    </source>
</evidence>
<dbReference type="AlphaFoldDB" id="A0A7W6GS87"/>
<gene>
    <name evidence="2" type="ORF">GGQ68_002018</name>
</gene>
<dbReference type="InterPro" id="IPR007497">
    <property type="entry name" value="SIMPL/DUF541"/>
</dbReference>
<name>A0A7W6GS87_9RHOB</name>
<dbReference type="RefSeq" id="WP_183965448.1">
    <property type="nucleotide sequence ID" value="NZ_BAABBZ010000018.1"/>
</dbReference>
<protein>
    <recommendedName>
        <fullName evidence="4">SIMPL domain-containing protein</fullName>
    </recommendedName>
</protein>
<dbReference type="Gene3D" id="3.30.110.170">
    <property type="entry name" value="Protein of unknown function (DUF541), domain 1"/>
    <property type="match status" value="1"/>
</dbReference>
<feature type="signal peptide" evidence="1">
    <location>
        <begin position="1"/>
        <end position="24"/>
    </location>
</feature>
<evidence type="ECO:0008006" key="4">
    <source>
        <dbReference type="Google" id="ProtNLM"/>
    </source>
</evidence>
<dbReference type="EMBL" id="JACIEJ010000004">
    <property type="protein sequence ID" value="MBB3985685.1"/>
    <property type="molecule type" value="Genomic_DNA"/>
</dbReference>
<keyword evidence="1" id="KW-0732">Signal</keyword>
<evidence type="ECO:0000313" key="3">
    <source>
        <dbReference type="Proteomes" id="UP000541426"/>
    </source>
</evidence>
<accession>A0A7W6GS87</accession>
<organism evidence="2 3">
    <name type="scientific">Sagittula marina</name>
    <dbReference type="NCBI Taxonomy" id="943940"/>
    <lineage>
        <taxon>Bacteria</taxon>
        <taxon>Pseudomonadati</taxon>
        <taxon>Pseudomonadota</taxon>
        <taxon>Alphaproteobacteria</taxon>
        <taxon>Rhodobacterales</taxon>
        <taxon>Roseobacteraceae</taxon>
        <taxon>Sagittula</taxon>
    </lineage>
</organism>
<dbReference type="PANTHER" id="PTHR34387:SF1">
    <property type="entry name" value="PERIPLASMIC IMMUNOGENIC PROTEIN"/>
    <property type="match status" value="1"/>
</dbReference>
<evidence type="ECO:0000256" key="1">
    <source>
        <dbReference type="SAM" id="SignalP"/>
    </source>
</evidence>
<dbReference type="Pfam" id="PF04402">
    <property type="entry name" value="SIMPL"/>
    <property type="match status" value="1"/>
</dbReference>
<feature type="chain" id="PRO_5031139667" description="SIMPL domain-containing protein" evidence="1">
    <location>
        <begin position="25"/>
        <end position="245"/>
    </location>
</feature>
<proteinExistence type="predicted"/>
<keyword evidence="3" id="KW-1185">Reference proteome</keyword>
<dbReference type="GO" id="GO:0006974">
    <property type="term" value="P:DNA damage response"/>
    <property type="evidence" value="ECO:0007669"/>
    <property type="project" value="TreeGrafter"/>
</dbReference>
<dbReference type="PANTHER" id="PTHR34387">
    <property type="entry name" value="SLR1258 PROTEIN"/>
    <property type="match status" value="1"/>
</dbReference>
<comment type="caution">
    <text evidence="2">The sequence shown here is derived from an EMBL/GenBank/DDBJ whole genome shotgun (WGS) entry which is preliminary data.</text>
</comment>